<keyword evidence="2" id="KW-1185">Reference proteome</keyword>
<protein>
    <submittedName>
        <fullName evidence="1">HmuY protein</fullName>
    </submittedName>
</protein>
<proteinExistence type="predicted"/>
<reference evidence="2" key="1">
    <citation type="submission" date="2016-12" db="EMBL/GenBank/DDBJ databases">
        <authorList>
            <person name="Varghese N."/>
            <person name="Submissions S."/>
        </authorList>
    </citation>
    <scope>NUCLEOTIDE SEQUENCE [LARGE SCALE GENOMIC DNA]</scope>
    <source>
        <strain evidence="2">DSM 25035</strain>
    </source>
</reference>
<dbReference type="InterPro" id="IPR025921">
    <property type="entry name" value="HmuY"/>
</dbReference>
<name>A0A1M7ZGA8_9BACT</name>
<dbReference type="Pfam" id="PF14064">
    <property type="entry name" value="HmuY"/>
    <property type="match status" value="2"/>
</dbReference>
<dbReference type="OrthoDB" id="1091850at2"/>
<dbReference type="CDD" id="cd12105">
    <property type="entry name" value="HmuY"/>
    <property type="match status" value="1"/>
</dbReference>
<evidence type="ECO:0000313" key="1">
    <source>
        <dbReference type="EMBL" id="SHO63904.1"/>
    </source>
</evidence>
<dbReference type="Proteomes" id="UP000184609">
    <property type="component" value="Unassembled WGS sequence"/>
</dbReference>
<dbReference type="STRING" id="1073327.SAMN04488108_3070"/>
<evidence type="ECO:0000313" key="2">
    <source>
        <dbReference type="Proteomes" id="UP000184609"/>
    </source>
</evidence>
<dbReference type="RefSeq" id="WP_073572699.1">
    <property type="nucleotide sequence ID" value="NZ_FRXN01000004.1"/>
</dbReference>
<dbReference type="AlphaFoldDB" id="A0A1M7ZGA8"/>
<dbReference type="PROSITE" id="PS51257">
    <property type="entry name" value="PROKAR_LIPOPROTEIN"/>
    <property type="match status" value="1"/>
</dbReference>
<gene>
    <name evidence="1" type="ORF">SAMN04488108_3070</name>
</gene>
<accession>A0A1M7ZGA8</accession>
<organism evidence="1 2">
    <name type="scientific">Algoriphagus zhangzhouensis</name>
    <dbReference type="NCBI Taxonomy" id="1073327"/>
    <lineage>
        <taxon>Bacteria</taxon>
        <taxon>Pseudomonadati</taxon>
        <taxon>Bacteroidota</taxon>
        <taxon>Cytophagia</taxon>
        <taxon>Cytophagales</taxon>
        <taxon>Cyclobacteriaceae</taxon>
        <taxon>Algoriphagus</taxon>
    </lineage>
</organism>
<dbReference type="EMBL" id="FRXN01000004">
    <property type="protein sequence ID" value="SHO63904.1"/>
    <property type="molecule type" value="Genomic_DNA"/>
</dbReference>
<sequence length="353" mass="38311">MKKYQFFQLGLLTLSLGGLFSCSEDDSPIVVPPNETGTIEVNGGGETYPNSVFINLRATEQTAVSRESWDLAFYSGTEFKVLINGTTGAMASATGQTDINAVGETEIAAAEATGELILSFTNLDGILHVDDPSTPLSNPVIEAISSTEAENEVYLLSRGASGVEAKAWKKIRIIRNGQGYTLEYADADATTFSSVEISKDSDYNFVYFNFEQGIVSVEPKKSEWDISWTAGTSSTPYPQAANGTLAYFFQDLVYHNTQNGVGAAEVLEADIAYADFSSEDVLSFSLNTSDRLTIGSHWRAGGGPSSSPAVLTDRYYIIQDTEDNIYKLRFLSLTKAGERGYPSFEYELVEAGQ</sequence>